<dbReference type="STRING" id="435880.SAMN04487988_10815"/>
<gene>
    <name evidence="1" type="ORF">SAMN04487988_10815</name>
</gene>
<name>A0A1I2ULC8_9BACT</name>
<dbReference type="Proteomes" id="UP000199642">
    <property type="component" value="Unassembled WGS sequence"/>
</dbReference>
<sequence length="335" mass="37618">MKNIVKICVVIALTACDETFPYETGRFPDDAPVNLTDLNTEYDEMNSNFVPSTADITINFVFSTNSLSQGQQFDLDYSLIGFLWDKESGNFSFSTNKIFDGSQSIRNSLFAINSPLHEKGPYTFVEENSNYVLFSRANSDGSFSILTEPKISSSEEVDRSKSSFRLLDVGSSEMYPCFYGQNFLKDNEGIVSQGRPEKMLFSSDRDGAFDIYEVDLPASGSVLEYLESAEEKEIQKIGINTTANDHMPFVYGDLLVFSSDRPGGYGGYDLYYSFRSGNGWTEPENFGPKINSEFDEYRPVVSDSWEFENQVMIFSSNRPGGLGGFDLYFVGIPKF</sequence>
<dbReference type="OrthoDB" id="924386at2"/>
<dbReference type="Pfam" id="PF07676">
    <property type="entry name" value="PD40"/>
    <property type="match status" value="2"/>
</dbReference>
<dbReference type="AlphaFoldDB" id="A0A1I2ULC8"/>
<dbReference type="RefSeq" id="WP_143189530.1">
    <property type="nucleotide sequence ID" value="NZ_FOPC01000008.1"/>
</dbReference>
<protein>
    <submittedName>
        <fullName evidence="1">WD40-like Beta Propeller Repeat</fullName>
    </submittedName>
</protein>
<proteinExistence type="predicted"/>
<dbReference type="InterPro" id="IPR011659">
    <property type="entry name" value="WD40"/>
</dbReference>
<dbReference type="EMBL" id="FOPC01000008">
    <property type="protein sequence ID" value="SFG77972.1"/>
    <property type="molecule type" value="Genomic_DNA"/>
</dbReference>
<evidence type="ECO:0000313" key="1">
    <source>
        <dbReference type="EMBL" id="SFG77972.1"/>
    </source>
</evidence>
<reference evidence="2" key="1">
    <citation type="submission" date="2016-10" db="EMBL/GenBank/DDBJ databases">
        <authorList>
            <person name="Varghese N."/>
            <person name="Submissions S."/>
        </authorList>
    </citation>
    <scope>NUCLEOTIDE SEQUENCE [LARGE SCALE GENOMIC DNA]</scope>
    <source>
        <strain evidence="2">DSM 19315</strain>
    </source>
</reference>
<evidence type="ECO:0000313" key="2">
    <source>
        <dbReference type="Proteomes" id="UP000199642"/>
    </source>
</evidence>
<accession>A0A1I2ULC8</accession>
<keyword evidence="2" id="KW-1185">Reference proteome</keyword>
<dbReference type="SUPFAM" id="SSF82171">
    <property type="entry name" value="DPP6 N-terminal domain-like"/>
    <property type="match status" value="1"/>
</dbReference>
<organism evidence="1 2">
    <name type="scientific">Algoriphagus hitonicola</name>
    <dbReference type="NCBI Taxonomy" id="435880"/>
    <lineage>
        <taxon>Bacteria</taxon>
        <taxon>Pseudomonadati</taxon>
        <taxon>Bacteroidota</taxon>
        <taxon>Cytophagia</taxon>
        <taxon>Cytophagales</taxon>
        <taxon>Cyclobacteriaceae</taxon>
        <taxon>Algoriphagus</taxon>
    </lineage>
</organism>